<accession>A0A7S4N4A2</accession>
<gene>
    <name evidence="2" type="ORF">OAUR00152_LOCUS28524</name>
</gene>
<evidence type="ECO:0000313" key="2">
    <source>
        <dbReference type="EMBL" id="CAE2265104.1"/>
    </source>
</evidence>
<dbReference type="AlphaFoldDB" id="A0A7S4N4A2"/>
<dbReference type="PANTHER" id="PTHR34826:SF2">
    <property type="entry name" value="UPF0590 PROTEIN C409.17C"/>
    <property type="match status" value="1"/>
</dbReference>
<proteinExistence type="predicted"/>
<reference evidence="2" key="1">
    <citation type="submission" date="2021-01" db="EMBL/GenBank/DDBJ databases">
        <authorList>
            <person name="Corre E."/>
            <person name="Pelletier E."/>
            <person name="Niang G."/>
            <person name="Scheremetjew M."/>
            <person name="Finn R."/>
            <person name="Kale V."/>
            <person name="Holt S."/>
            <person name="Cochrane G."/>
            <person name="Meng A."/>
            <person name="Brown T."/>
            <person name="Cohen L."/>
        </authorList>
    </citation>
    <scope>NUCLEOTIDE SEQUENCE</scope>
    <source>
        <strain evidence="2">Isolate 1302-5</strain>
    </source>
</reference>
<dbReference type="InterPro" id="IPR013897">
    <property type="entry name" value="Duc1"/>
</dbReference>
<dbReference type="PANTHER" id="PTHR34826">
    <property type="entry name" value="UPF0590 PROTEIN C409.17C"/>
    <property type="match status" value="1"/>
</dbReference>
<dbReference type="EMBL" id="HBKQ01041352">
    <property type="protein sequence ID" value="CAE2265104.1"/>
    <property type="molecule type" value="Transcribed_RNA"/>
</dbReference>
<dbReference type="Pfam" id="PF08588">
    <property type="entry name" value="Duc1"/>
    <property type="match status" value="1"/>
</dbReference>
<protein>
    <recommendedName>
        <fullName evidence="1">Domain of unknown function at the cortex 1 domain-containing protein</fullName>
    </recommendedName>
</protein>
<sequence>MATISRLAVTSRPFAGVSRRRSRLDVPNSVCIRTKSSSAGRSFWTPSTTFNGAWPVRLLPLTAFPVAGAMLSFLGHSEEDWSSVGVWSDHASTTLAHLLGLYLANKSPRKNLTISPTATPIFPTISTSLIIDQTAAASKHQKLHVNAPFPIPFETDLFKGHIVFLLRSESADHDPVHHNHVFSGAGNETTQLVIQLQGRFKRRPRGTVYMGLELQGTENVEARLFSNNMTRALSWGLLSIVKKVAPAVHYSYGSQTERPHIVAPIETVADCAIASYPSAVLDDTKPRRGFKINSEDYMPVNSVCESWNTDDLYTFSFSNDHVNFPSWCLVNMPLGPETVSLRRFWGDDNIVRLIAYEAESGKEHNIEEISYMLCAEVKTHV</sequence>
<name>A0A7S4N4A2_9STRA</name>
<feature type="domain" description="Domain of unknown function at the cortex 1" evidence="1">
    <location>
        <begin position="135"/>
        <end position="361"/>
    </location>
</feature>
<organism evidence="2">
    <name type="scientific">Odontella aurita</name>
    <dbReference type="NCBI Taxonomy" id="265563"/>
    <lineage>
        <taxon>Eukaryota</taxon>
        <taxon>Sar</taxon>
        <taxon>Stramenopiles</taxon>
        <taxon>Ochrophyta</taxon>
        <taxon>Bacillariophyta</taxon>
        <taxon>Mediophyceae</taxon>
        <taxon>Biddulphiophycidae</taxon>
        <taxon>Eupodiscales</taxon>
        <taxon>Odontellaceae</taxon>
        <taxon>Odontella</taxon>
    </lineage>
</organism>
<evidence type="ECO:0000259" key="1">
    <source>
        <dbReference type="Pfam" id="PF08588"/>
    </source>
</evidence>